<gene>
    <name evidence="2" type="ORF">CVV64_19185</name>
</gene>
<organism evidence="2 3">
    <name type="scientific">Candidatus Wallbacteria bacterium HGW-Wallbacteria-1</name>
    <dbReference type="NCBI Taxonomy" id="2013854"/>
    <lineage>
        <taxon>Bacteria</taxon>
        <taxon>Candidatus Walliibacteriota</taxon>
    </lineage>
</organism>
<name>A0A2N1PJ75_9BACT</name>
<evidence type="ECO:0000313" key="3">
    <source>
        <dbReference type="Proteomes" id="UP000233256"/>
    </source>
</evidence>
<dbReference type="Proteomes" id="UP000233256">
    <property type="component" value="Unassembled WGS sequence"/>
</dbReference>
<dbReference type="Pfam" id="PF26468">
    <property type="entry name" value="GIY_YIG_3"/>
    <property type="match status" value="1"/>
</dbReference>
<dbReference type="EMBL" id="PGXC01000050">
    <property type="protein sequence ID" value="PKK88370.1"/>
    <property type="molecule type" value="Genomic_DNA"/>
</dbReference>
<sequence>MCQNLHCLFRALPRYSFPFISNTIPENGIYILFEKNEQGHDGDRIVRVGTHTGENQLLARLTQHFINPNKDRSIFRKNIGRALLNQKNDPYLEKWEWDLTTVQKKIELEPFINKTYQEMIENRVTEYIQKNFTFCVFKVDDPKYRKQIEAQIISTISECTDCKPSTSWFGGYSPKAKIKKSGLWQVNELNKPDQIMTEESFNQLVRNIIKPK</sequence>
<evidence type="ECO:0000313" key="2">
    <source>
        <dbReference type="EMBL" id="PKK88370.1"/>
    </source>
</evidence>
<protein>
    <recommendedName>
        <fullName evidence="1">GIY-YIG domain-containing protein</fullName>
    </recommendedName>
</protein>
<dbReference type="AlphaFoldDB" id="A0A2N1PJ75"/>
<evidence type="ECO:0000259" key="1">
    <source>
        <dbReference type="Pfam" id="PF26468"/>
    </source>
</evidence>
<proteinExistence type="predicted"/>
<feature type="domain" description="GIY-YIG" evidence="1">
    <location>
        <begin position="23"/>
        <end position="207"/>
    </location>
</feature>
<reference evidence="2 3" key="1">
    <citation type="journal article" date="2017" name="ISME J.">
        <title>Potential for microbial H2 and metal transformations associated with novel bacteria and archaea in deep terrestrial subsurface sediments.</title>
        <authorList>
            <person name="Hernsdorf A.W."/>
            <person name="Amano Y."/>
            <person name="Miyakawa K."/>
            <person name="Ise K."/>
            <person name="Suzuki Y."/>
            <person name="Anantharaman K."/>
            <person name="Probst A."/>
            <person name="Burstein D."/>
            <person name="Thomas B.C."/>
            <person name="Banfield J.F."/>
        </authorList>
    </citation>
    <scope>NUCLEOTIDE SEQUENCE [LARGE SCALE GENOMIC DNA]</scope>
    <source>
        <strain evidence="2">HGW-Wallbacteria-1</strain>
    </source>
</reference>
<accession>A0A2N1PJ75</accession>
<comment type="caution">
    <text evidence="2">The sequence shown here is derived from an EMBL/GenBank/DDBJ whole genome shotgun (WGS) entry which is preliminary data.</text>
</comment>
<dbReference type="InterPro" id="IPR058782">
    <property type="entry name" value="GIY_YIG_3"/>
</dbReference>